<keyword evidence="2" id="KW-0472">Membrane</keyword>
<proteinExistence type="predicted"/>
<dbReference type="KEGG" id="ppsc:EHS13_00425"/>
<evidence type="ECO:0000256" key="2">
    <source>
        <dbReference type="SAM" id="Phobius"/>
    </source>
</evidence>
<dbReference type="EMBL" id="CP034235">
    <property type="protein sequence ID" value="QGQ93498.1"/>
    <property type="molecule type" value="Genomic_DNA"/>
</dbReference>
<protein>
    <submittedName>
        <fullName evidence="3">DNA-directed RNA polymerase subunit beta</fullName>
    </submittedName>
</protein>
<keyword evidence="3" id="KW-0240">DNA-directed RNA polymerase</keyword>
<dbReference type="InterPro" id="IPR024596">
    <property type="entry name" value="RNApol_su_b/EpuA"/>
</dbReference>
<sequence>MTMPPNSVEEFEIQEVPQKPEAAKASKPAAPAKKKRKRKKLWLRIVLFTLRLLLVPALCLAALYAGLVIGYVRIGHQPYSDIFDMATWKHLYELVYSKS</sequence>
<evidence type="ECO:0000313" key="4">
    <source>
        <dbReference type="Proteomes" id="UP000426246"/>
    </source>
</evidence>
<evidence type="ECO:0000256" key="1">
    <source>
        <dbReference type="SAM" id="MobiDB-lite"/>
    </source>
</evidence>
<dbReference type="RefSeq" id="WP_155698328.1">
    <property type="nucleotide sequence ID" value="NZ_CP034235.1"/>
</dbReference>
<evidence type="ECO:0000313" key="3">
    <source>
        <dbReference type="EMBL" id="QGQ93498.1"/>
    </source>
</evidence>
<keyword evidence="2" id="KW-0812">Transmembrane</keyword>
<keyword evidence="2" id="KW-1133">Transmembrane helix</keyword>
<keyword evidence="4" id="KW-1185">Reference proteome</keyword>
<dbReference type="GO" id="GO:0000428">
    <property type="term" value="C:DNA-directed RNA polymerase complex"/>
    <property type="evidence" value="ECO:0007669"/>
    <property type="project" value="UniProtKB-KW"/>
</dbReference>
<dbReference type="AlphaFoldDB" id="A0A6B8RDF5"/>
<feature type="region of interest" description="Disordered" evidence="1">
    <location>
        <begin position="18"/>
        <end position="38"/>
    </location>
</feature>
<organism evidence="3 4">
    <name type="scientific">Paenibacillus psychroresistens</name>
    <dbReference type="NCBI Taxonomy" id="1778678"/>
    <lineage>
        <taxon>Bacteria</taxon>
        <taxon>Bacillati</taxon>
        <taxon>Bacillota</taxon>
        <taxon>Bacilli</taxon>
        <taxon>Bacillales</taxon>
        <taxon>Paenibacillaceae</taxon>
        <taxon>Paenibacillus</taxon>
    </lineage>
</organism>
<gene>
    <name evidence="3" type="ORF">EHS13_00425</name>
</gene>
<feature type="compositionally biased region" description="Low complexity" evidence="1">
    <location>
        <begin position="19"/>
        <end position="31"/>
    </location>
</feature>
<name>A0A6B8RDF5_9BACL</name>
<keyword evidence="3" id="KW-0804">Transcription</keyword>
<dbReference type="Proteomes" id="UP000426246">
    <property type="component" value="Chromosome"/>
</dbReference>
<reference evidence="4" key="1">
    <citation type="submission" date="2018-11" db="EMBL/GenBank/DDBJ databases">
        <title>Complete genome sequence of Paenibacillus sp. ML311-T8.</title>
        <authorList>
            <person name="Nam Y.-D."/>
            <person name="Kang J."/>
            <person name="Chung W.-H."/>
            <person name="Park Y.S."/>
        </authorList>
    </citation>
    <scope>NUCLEOTIDE SEQUENCE [LARGE SCALE GENOMIC DNA]</scope>
    <source>
        <strain evidence="4">ML311-T8</strain>
    </source>
</reference>
<feature type="transmembrane region" description="Helical" evidence="2">
    <location>
        <begin position="41"/>
        <end position="74"/>
    </location>
</feature>
<accession>A0A6B8RDF5</accession>
<dbReference type="Pfam" id="PF11772">
    <property type="entry name" value="EpuA"/>
    <property type="match status" value="1"/>
</dbReference>